<protein>
    <recommendedName>
        <fullName evidence="3">Spore coat protein CotH</fullName>
    </recommendedName>
</protein>
<dbReference type="PANTHER" id="PTHR40050">
    <property type="entry name" value="INNER SPORE COAT PROTEIN H"/>
    <property type="match status" value="1"/>
</dbReference>
<dbReference type="InterPro" id="IPR014867">
    <property type="entry name" value="Spore_coat_CotH_CotH2/3/7"/>
</dbReference>
<proteinExistence type="predicted"/>
<dbReference type="PANTHER" id="PTHR40050:SF1">
    <property type="entry name" value="INNER SPORE COAT PROTEIN H"/>
    <property type="match status" value="1"/>
</dbReference>
<evidence type="ECO:0000313" key="2">
    <source>
        <dbReference type="Proteomes" id="UP000183922"/>
    </source>
</evidence>
<dbReference type="STRING" id="1805236.AUK13_02785"/>
<gene>
    <name evidence="1" type="ORF">AUK13_02785</name>
</gene>
<dbReference type="Pfam" id="PF08757">
    <property type="entry name" value="CotH"/>
    <property type="match status" value="1"/>
</dbReference>
<dbReference type="AlphaFoldDB" id="A0A1J5F5J7"/>
<organism evidence="1 2">
    <name type="scientific">Candidatus Kuenenbacteria bacterium CG2_30_39_24</name>
    <dbReference type="NCBI Taxonomy" id="1805236"/>
    <lineage>
        <taxon>Bacteria</taxon>
        <taxon>Candidatus Kueneniibacteriota</taxon>
    </lineage>
</organism>
<accession>A0A1J5F5J7</accession>
<sequence>MIHNKYIYNKVVQALLPLYHSFSRFIYKMPNLLYLPKMFGRVDIPEYQLEINPEDLRKLEENIPPAVVNGVFVGHSELNEEYQISVPAVFTYQNKKYKVKVSLRGDYENHWTDIKKSWQIEFDKENLFFGIETIKLILPYDRGYFSEYLNSYRAKKLGVILTEAQFVKFKINSQSYGVYYQFEDWSEGFLEKNRLPANSNFYVTDDDVINLDDNFSAFNSPVFWRKKLSARRYPYDNFSEMDFLLKLLQQENFSDVAPDIINLDSFYRWNILSILAGSQHQGGRGNSRLYFNNTSGKFEFVPWDLGIGEPVNDVVVDNLLTSKILSDPQREFERNRLLWNYLAVGNNLQDDLQVYDQIYNQLKPAFYREFKKYHNNIRFDQEVARIREEYINIYNTTKELFMTDNSAVVYLYVPKDRLIISGINVDNFAGLMFKAITFTSGNFSGALRIYRDDDHDNLLTASDSLLISRTISKNDTIIDLAPLNQFLFSHRQYNLENQQSQLTPQNYTFFIKLPSTPSSASNPELHFANAVTNEEVAIQNTQFINTENLFVYN</sequence>
<dbReference type="Proteomes" id="UP000183922">
    <property type="component" value="Unassembled WGS sequence"/>
</dbReference>
<evidence type="ECO:0000313" key="1">
    <source>
        <dbReference type="EMBL" id="OIP55489.1"/>
    </source>
</evidence>
<reference evidence="1 2" key="1">
    <citation type="journal article" date="2016" name="Environ. Microbiol.">
        <title>Genomic resolution of a cold subsurface aquifer community provides metabolic insights for novel microbes adapted to high CO concentrations.</title>
        <authorList>
            <person name="Probst A.J."/>
            <person name="Castelle C.J."/>
            <person name="Singh A."/>
            <person name="Brown C.T."/>
            <person name="Anantharaman K."/>
            <person name="Sharon I."/>
            <person name="Hug L.A."/>
            <person name="Burstein D."/>
            <person name="Emerson J.B."/>
            <person name="Thomas B.C."/>
            <person name="Banfield J.F."/>
        </authorList>
    </citation>
    <scope>NUCLEOTIDE SEQUENCE [LARGE SCALE GENOMIC DNA]</scope>
    <source>
        <strain evidence="1">CG2_30_39_24</strain>
    </source>
</reference>
<comment type="caution">
    <text evidence="1">The sequence shown here is derived from an EMBL/GenBank/DDBJ whole genome shotgun (WGS) entry which is preliminary data.</text>
</comment>
<name>A0A1J5F5J7_9BACT</name>
<dbReference type="EMBL" id="MNYR01000043">
    <property type="protein sequence ID" value="OIP55489.1"/>
    <property type="molecule type" value="Genomic_DNA"/>
</dbReference>
<evidence type="ECO:0008006" key="3">
    <source>
        <dbReference type="Google" id="ProtNLM"/>
    </source>
</evidence>